<dbReference type="EMBL" id="CP126216">
    <property type="protein sequence ID" value="WIA18506.1"/>
    <property type="molecule type" value="Genomic_DNA"/>
</dbReference>
<evidence type="ECO:0000256" key="4">
    <source>
        <dbReference type="SAM" id="MobiDB-lite"/>
    </source>
</evidence>
<sequence>MQSASGTLRTGSRQCEGNALTRRVRVCSRSRPAATARPSSSSSRRRGRPVCAAATAEHKTEAPGLSLMKWLKDNGAPQDKVELRTLEVQAAGRPLDVTVAAQPLAAGDVALSVPEKLVVTLDRIFESEGLAEMLTAGKLSELACLALYMMYEKKVGKEGFWHQYIKELDRQRARGVQAVESPLLWSDEELTDLLQGSPVVAAVRARLAGIEKEYNELDGVWFMAGSLFNKYPFDIPTEAFPFVRFKQAFAAVQASIVHLQGVALARRFALVPLGPPLLSYSSTAKATFKYNPENKCVELVVDRDYQPGEPLYAWCGPQPNSRLLLNYGIVDESNPYDKLPLVVTLPANDPLYKVKRGILQEENLSTLQTFDMKRGQPLPPLLLPYLRLAFATTHEQLDKVVFSEGAAAFDPQLEQIAACHLAAHLNERMAGYKHPLWRDLEILEDPEASPRQKVAARLTKIEKSILQGCLDAVGTCAPCLDAANSPKTSLAVKFSG</sequence>
<evidence type="ECO:0000313" key="7">
    <source>
        <dbReference type="Proteomes" id="UP001244341"/>
    </source>
</evidence>
<keyword evidence="3" id="KW-0949">S-adenosyl-L-methionine</keyword>
<dbReference type="Gene3D" id="3.90.1410.10">
    <property type="entry name" value="set domain protein methyltransferase, domain 1"/>
    <property type="match status" value="1"/>
</dbReference>
<keyword evidence="2" id="KW-0808">Transferase</keyword>
<evidence type="ECO:0000256" key="2">
    <source>
        <dbReference type="ARBA" id="ARBA00022679"/>
    </source>
</evidence>
<dbReference type="SUPFAM" id="SSF81822">
    <property type="entry name" value="RuBisCo LSMT C-terminal, substrate-binding domain"/>
    <property type="match status" value="1"/>
</dbReference>
<evidence type="ECO:0000256" key="3">
    <source>
        <dbReference type="ARBA" id="ARBA00022691"/>
    </source>
</evidence>
<dbReference type="Proteomes" id="UP001244341">
    <property type="component" value="Chromosome 9b"/>
</dbReference>
<organism evidence="6 7">
    <name type="scientific">Tetradesmus obliquus</name>
    <name type="common">Green alga</name>
    <name type="synonym">Acutodesmus obliquus</name>
    <dbReference type="NCBI Taxonomy" id="3088"/>
    <lineage>
        <taxon>Eukaryota</taxon>
        <taxon>Viridiplantae</taxon>
        <taxon>Chlorophyta</taxon>
        <taxon>core chlorophytes</taxon>
        <taxon>Chlorophyceae</taxon>
        <taxon>CS clade</taxon>
        <taxon>Sphaeropleales</taxon>
        <taxon>Scenedesmaceae</taxon>
        <taxon>Tetradesmus</taxon>
    </lineage>
</organism>
<dbReference type="InterPro" id="IPR015353">
    <property type="entry name" value="Rubisco_LSMT_subst-bd"/>
</dbReference>
<feature type="compositionally biased region" description="Low complexity" evidence="4">
    <location>
        <begin position="29"/>
        <end position="42"/>
    </location>
</feature>
<proteinExistence type="predicted"/>
<keyword evidence="7" id="KW-1185">Reference proteome</keyword>
<keyword evidence="1" id="KW-0489">Methyltransferase</keyword>
<name>A0ABY8UAL7_TETOB</name>
<dbReference type="InterPro" id="IPR036464">
    <property type="entry name" value="Rubisco_LSMT_subst-bd_sf"/>
</dbReference>
<evidence type="ECO:0000313" key="6">
    <source>
        <dbReference type="EMBL" id="WIA18506.1"/>
    </source>
</evidence>
<dbReference type="InterPro" id="IPR050600">
    <property type="entry name" value="SETD3_SETD6_MTase"/>
</dbReference>
<dbReference type="Gene3D" id="3.90.1420.10">
    <property type="entry name" value="Rubisco LSMT, substrate-binding domain"/>
    <property type="match status" value="1"/>
</dbReference>
<dbReference type="PANTHER" id="PTHR13271">
    <property type="entry name" value="UNCHARACTERIZED PUTATIVE METHYLTRANSFERASE"/>
    <property type="match status" value="1"/>
</dbReference>
<feature type="region of interest" description="Disordered" evidence="4">
    <location>
        <begin position="26"/>
        <end position="49"/>
    </location>
</feature>
<evidence type="ECO:0000259" key="5">
    <source>
        <dbReference type="Pfam" id="PF09273"/>
    </source>
</evidence>
<dbReference type="PANTHER" id="PTHR13271:SF9">
    <property type="entry name" value="RUBISCO METHYLTRANSFERASE FAMILY PROTEIN"/>
    <property type="match status" value="1"/>
</dbReference>
<accession>A0ABY8UAL7</accession>
<dbReference type="Pfam" id="PF09273">
    <property type="entry name" value="Rubis-subs-bind"/>
    <property type="match status" value="1"/>
</dbReference>
<reference evidence="6 7" key="1">
    <citation type="submission" date="2023-05" db="EMBL/GenBank/DDBJ databases">
        <title>A 100% complete, gapless, phased diploid assembly of the Scenedesmus obliquus UTEX 3031 genome.</title>
        <authorList>
            <person name="Biondi T.C."/>
            <person name="Hanschen E.R."/>
            <person name="Kwon T."/>
            <person name="Eng W."/>
            <person name="Kruse C.P.S."/>
            <person name="Koehler S.I."/>
            <person name="Kunde Y."/>
            <person name="Gleasner C.D."/>
            <person name="You Mak K.T."/>
            <person name="Polle J."/>
            <person name="Hovde B.T."/>
            <person name="Starkenburg S.R."/>
        </authorList>
    </citation>
    <scope>NUCLEOTIDE SEQUENCE [LARGE SCALE GENOMIC DNA]</scope>
    <source>
        <strain evidence="6 7">DOE0152z</strain>
    </source>
</reference>
<dbReference type="InterPro" id="IPR046341">
    <property type="entry name" value="SET_dom_sf"/>
</dbReference>
<feature type="domain" description="Rubisco LSMT substrate-binding" evidence="5">
    <location>
        <begin position="347"/>
        <end position="466"/>
    </location>
</feature>
<protein>
    <recommendedName>
        <fullName evidence="5">Rubisco LSMT substrate-binding domain-containing protein</fullName>
    </recommendedName>
</protein>
<gene>
    <name evidence="6" type="ORF">OEZ85_009959</name>
</gene>
<dbReference type="SUPFAM" id="SSF82199">
    <property type="entry name" value="SET domain"/>
    <property type="match status" value="1"/>
</dbReference>
<evidence type="ECO:0000256" key="1">
    <source>
        <dbReference type="ARBA" id="ARBA00022603"/>
    </source>
</evidence>